<organism evidence="1 2">
    <name type="scientific">Aspergillus luchuensis (strain CBS 106.47)</name>
    <dbReference type="NCBI Taxonomy" id="1137211"/>
    <lineage>
        <taxon>Eukaryota</taxon>
        <taxon>Fungi</taxon>
        <taxon>Dikarya</taxon>
        <taxon>Ascomycota</taxon>
        <taxon>Pezizomycotina</taxon>
        <taxon>Eurotiomycetes</taxon>
        <taxon>Eurotiomycetidae</taxon>
        <taxon>Eurotiales</taxon>
        <taxon>Aspergillaceae</taxon>
        <taxon>Aspergillus</taxon>
        <taxon>Aspergillus subgen. Circumdati</taxon>
    </lineage>
</organism>
<protein>
    <submittedName>
        <fullName evidence="1">Uncharacterized protein</fullName>
    </submittedName>
</protein>
<dbReference type="AlphaFoldDB" id="A0A1M3T009"/>
<sequence>MNTQTSRSCSIGRVLVSQNRYSLLRPRIDHPSCCHTWTSCDEGLRWRRYIHWGREVHCGPTKGLVESRLQPKAPCRLQSHSVSSKRVPLPLSLVLAVGAGGLRSHFHSCGGATCEFDGRTRRQGDDVNRHIRGRTSIAEKTGSNRTSATVVTEVVC</sequence>
<dbReference type="EMBL" id="KV878262">
    <property type="protein sequence ID" value="OJZ80068.1"/>
    <property type="molecule type" value="Genomic_DNA"/>
</dbReference>
<proteinExistence type="predicted"/>
<evidence type="ECO:0000313" key="1">
    <source>
        <dbReference type="EMBL" id="OJZ80068.1"/>
    </source>
</evidence>
<evidence type="ECO:0000313" key="2">
    <source>
        <dbReference type="Proteomes" id="UP000184063"/>
    </source>
</evidence>
<gene>
    <name evidence="1" type="ORF">ASPFODRAFT_54091</name>
</gene>
<name>A0A1M3T009_ASPLC</name>
<reference evidence="2" key="1">
    <citation type="journal article" date="2017" name="Genome Biol.">
        <title>Comparative genomics reveals high biological diversity and specific adaptations in the industrially and medically important fungal genus Aspergillus.</title>
        <authorList>
            <person name="de Vries R.P."/>
            <person name="Riley R."/>
            <person name="Wiebenga A."/>
            <person name="Aguilar-Osorio G."/>
            <person name="Amillis S."/>
            <person name="Uchima C.A."/>
            <person name="Anderluh G."/>
            <person name="Asadollahi M."/>
            <person name="Askin M."/>
            <person name="Barry K."/>
            <person name="Battaglia E."/>
            <person name="Bayram O."/>
            <person name="Benocci T."/>
            <person name="Braus-Stromeyer S.A."/>
            <person name="Caldana C."/>
            <person name="Canovas D."/>
            <person name="Cerqueira G.C."/>
            <person name="Chen F."/>
            <person name="Chen W."/>
            <person name="Choi C."/>
            <person name="Clum A."/>
            <person name="Dos Santos R.A."/>
            <person name="Damasio A.R."/>
            <person name="Diallinas G."/>
            <person name="Emri T."/>
            <person name="Fekete E."/>
            <person name="Flipphi M."/>
            <person name="Freyberg S."/>
            <person name="Gallo A."/>
            <person name="Gournas C."/>
            <person name="Habgood R."/>
            <person name="Hainaut M."/>
            <person name="Harispe M.L."/>
            <person name="Henrissat B."/>
            <person name="Hilden K.S."/>
            <person name="Hope R."/>
            <person name="Hossain A."/>
            <person name="Karabika E."/>
            <person name="Karaffa L."/>
            <person name="Karanyi Z."/>
            <person name="Krasevec N."/>
            <person name="Kuo A."/>
            <person name="Kusch H."/>
            <person name="LaButti K."/>
            <person name="Lagendijk E.L."/>
            <person name="Lapidus A."/>
            <person name="Levasseur A."/>
            <person name="Lindquist E."/>
            <person name="Lipzen A."/>
            <person name="Logrieco A.F."/>
            <person name="MacCabe A."/>
            <person name="Maekelae M.R."/>
            <person name="Malavazi I."/>
            <person name="Melin P."/>
            <person name="Meyer V."/>
            <person name="Mielnichuk N."/>
            <person name="Miskei M."/>
            <person name="Molnar A.P."/>
            <person name="Mule G."/>
            <person name="Ngan C.Y."/>
            <person name="Orejas M."/>
            <person name="Orosz E."/>
            <person name="Ouedraogo J.P."/>
            <person name="Overkamp K.M."/>
            <person name="Park H.-S."/>
            <person name="Perrone G."/>
            <person name="Piumi F."/>
            <person name="Punt P.J."/>
            <person name="Ram A.F."/>
            <person name="Ramon A."/>
            <person name="Rauscher S."/>
            <person name="Record E."/>
            <person name="Riano-Pachon D.M."/>
            <person name="Robert V."/>
            <person name="Roehrig J."/>
            <person name="Ruller R."/>
            <person name="Salamov A."/>
            <person name="Salih N.S."/>
            <person name="Samson R.A."/>
            <person name="Sandor E."/>
            <person name="Sanguinetti M."/>
            <person name="Schuetze T."/>
            <person name="Sepcic K."/>
            <person name="Shelest E."/>
            <person name="Sherlock G."/>
            <person name="Sophianopoulou V."/>
            <person name="Squina F.M."/>
            <person name="Sun H."/>
            <person name="Susca A."/>
            <person name="Todd R.B."/>
            <person name="Tsang A."/>
            <person name="Unkles S.E."/>
            <person name="van de Wiele N."/>
            <person name="van Rossen-Uffink D."/>
            <person name="Oliveira J.V."/>
            <person name="Vesth T.C."/>
            <person name="Visser J."/>
            <person name="Yu J.-H."/>
            <person name="Zhou M."/>
            <person name="Andersen M.R."/>
            <person name="Archer D.B."/>
            <person name="Baker S.E."/>
            <person name="Benoit I."/>
            <person name="Brakhage A.A."/>
            <person name="Braus G.H."/>
            <person name="Fischer R."/>
            <person name="Frisvad J.C."/>
            <person name="Goldman G.H."/>
            <person name="Houbraken J."/>
            <person name="Oakley B."/>
            <person name="Pocsi I."/>
            <person name="Scazzocchio C."/>
            <person name="Seiboth B."/>
            <person name="vanKuyk P.A."/>
            <person name="Wortman J."/>
            <person name="Dyer P.S."/>
            <person name="Grigoriev I.V."/>
        </authorList>
    </citation>
    <scope>NUCLEOTIDE SEQUENCE [LARGE SCALE GENOMIC DNA]</scope>
    <source>
        <strain evidence="2">CBS 106.47</strain>
    </source>
</reference>
<dbReference type="VEuPathDB" id="FungiDB:ASPFODRAFT_54091"/>
<dbReference type="Proteomes" id="UP000184063">
    <property type="component" value="Unassembled WGS sequence"/>
</dbReference>
<accession>A0A1M3T009</accession>